<keyword evidence="2" id="KW-1185">Reference proteome</keyword>
<evidence type="ECO:0008006" key="3">
    <source>
        <dbReference type="Google" id="ProtNLM"/>
    </source>
</evidence>
<sequence length="228" mass="25462">NEAIGRTYFLSDHQNSTRALTNAAGQVVNRYDYDPYGNARQSKTGFSNPYQYTGRERDQTGLMYYRARYYRPDMGRFIAEDPIGLAGGLNTYGYVKGDPVSFIDPLGLQAYTPGLTPPPNIPGQPPGTFLGPPNGSDRTTCRYVSDGKNGGPRTAPKAYWKTKTPSTRWQRYNLRGNPITPGQAHPNNRPTVSPWSRAAWFIFLMTYSSPLNESEDQTLEIMREEGGS</sequence>
<dbReference type="InterPro" id="IPR022385">
    <property type="entry name" value="Rhs_assc_core"/>
</dbReference>
<proteinExistence type="predicted"/>
<evidence type="ECO:0000313" key="1">
    <source>
        <dbReference type="EMBL" id="RMH87930.1"/>
    </source>
</evidence>
<protein>
    <recommendedName>
        <fullName evidence="3">RHS repeat-associated core domain-containing protein</fullName>
    </recommendedName>
</protein>
<feature type="non-terminal residue" evidence="1">
    <location>
        <position position="1"/>
    </location>
</feature>
<dbReference type="NCBIfam" id="TIGR03696">
    <property type="entry name" value="Rhs_assc_core"/>
    <property type="match status" value="1"/>
</dbReference>
<name>A0A3M2HK12_9GAMM</name>
<accession>A0A3M2HK12</accession>
<dbReference type="Proteomes" id="UP000275012">
    <property type="component" value="Unassembled WGS sequence"/>
</dbReference>
<evidence type="ECO:0000313" key="2">
    <source>
        <dbReference type="Proteomes" id="UP000275012"/>
    </source>
</evidence>
<organism evidence="1 2">
    <name type="scientific">Solilutibacter pythonis</name>
    <dbReference type="NCBI Taxonomy" id="2483112"/>
    <lineage>
        <taxon>Bacteria</taxon>
        <taxon>Pseudomonadati</taxon>
        <taxon>Pseudomonadota</taxon>
        <taxon>Gammaproteobacteria</taxon>
        <taxon>Lysobacterales</taxon>
        <taxon>Lysobacteraceae</taxon>
        <taxon>Solilutibacter</taxon>
    </lineage>
</organism>
<dbReference type="Gene3D" id="2.180.10.10">
    <property type="entry name" value="RHS repeat-associated core"/>
    <property type="match status" value="1"/>
</dbReference>
<comment type="caution">
    <text evidence="1">The sequence shown here is derived from an EMBL/GenBank/DDBJ whole genome shotgun (WGS) entry which is preliminary data.</text>
</comment>
<reference evidence="1 2" key="1">
    <citation type="submission" date="2018-10" db="EMBL/GenBank/DDBJ databases">
        <title>Proposal of Lysobacter pythonis sp. nov. isolated from royal pythons (Python regius).</title>
        <authorList>
            <person name="Hans-Juergen B."/>
            <person name="Huptas C."/>
            <person name="Sandra B."/>
            <person name="Igor L."/>
            <person name="Joachim S."/>
            <person name="Siegfried S."/>
            <person name="Mareike W."/>
            <person name="Peter K."/>
        </authorList>
    </citation>
    <scope>NUCLEOTIDE SEQUENCE [LARGE SCALE GENOMIC DNA]</scope>
    <source>
        <strain evidence="1 2">4284/11</strain>
    </source>
</reference>
<dbReference type="EMBL" id="RFLY01000022">
    <property type="protein sequence ID" value="RMH87930.1"/>
    <property type="molecule type" value="Genomic_DNA"/>
</dbReference>
<dbReference type="RefSeq" id="WP_245979311.1">
    <property type="nucleotide sequence ID" value="NZ_RFLY01000022.1"/>
</dbReference>
<dbReference type="AlphaFoldDB" id="A0A3M2HK12"/>
<dbReference type="InterPro" id="IPR050708">
    <property type="entry name" value="T6SS_VgrG/RHS"/>
</dbReference>
<gene>
    <name evidence="1" type="ORF">EBB59_12390</name>
</gene>
<dbReference type="PANTHER" id="PTHR32305:SF15">
    <property type="entry name" value="PROTEIN RHSA-RELATED"/>
    <property type="match status" value="1"/>
</dbReference>
<dbReference type="PANTHER" id="PTHR32305">
    <property type="match status" value="1"/>
</dbReference>